<dbReference type="PROSITE" id="PS50893">
    <property type="entry name" value="ABC_TRANSPORTER_2"/>
    <property type="match status" value="1"/>
</dbReference>
<dbReference type="RefSeq" id="WP_013759118.1">
    <property type="nucleotide sequence ID" value="NC_015500.1"/>
</dbReference>
<name>F4LJN5_TREBD</name>
<dbReference type="Proteomes" id="UP000006546">
    <property type="component" value="Chromosome"/>
</dbReference>
<dbReference type="SMART" id="SM00382">
    <property type="entry name" value="AAA"/>
    <property type="match status" value="1"/>
</dbReference>
<dbReference type="eggNOG" id="COG1136">
    <property type="taxonomic scope" value="Bacteria"/>
</dbReference>
<dbReference type="InterPro" id="IPR015854">
    <property type="entry name" value="ABC_transpr_LolD-like"/>
</dbReference>
<dbReference type="GO" id="GO:0022857">
    <property type="term" value="F:transmembrane transporter activity"/>
    <property type="evidence" value="ECO:0007669"/>
    <property type="project" value="TreeGrafter"/>
</dbReference>
<dbReference type="GO" id="GO:0005524">
    <property type="term" value="F:ATP binding"/>
    <property type="evidence" value="ECO:0007669"/>
    <property type="project" value="UniProtKB-KW"/>
</dbReference>
<evidence type="ECO:0000259" key="3">
    <source>
        <dbReference type="PROSITE" id="PS50893"/>
    </source>
</evidence>
<dbReference type="OrthoDB" id="9802264at2"/>
<dbReference type="Pfam" id="PF00005">
    <property type="entry name" value="ABC_tran"/>
    <property type="match status" value="1"/>
</dbReference>
<keyword evidence="2" id="KW-0067">ATP-binding</keyword>
<dbReference type="InterPro" id="IPR003593">
    <property type="entry name" value="AAA+_ATPase"/>
</dbReference>
<dbReference type="InterPro" id="IPR003439">
    <property type="entry name" value="ABC_transporter-like_ATP-bd"/>
</dbReference>
<evidence type="ECO:0000313" key="4">
    <source>
        <dbReference type="EMBL" id="AEE17415.1"/>
    </source>
</evidence>
<proteinExistence type="predicted"/>
<evidence type="ECO:0000256" key="1">
    <source>
        <dbReference type="ARBA" id="ARBA00022741"/>
    </source>
</evidence>
<reference evidence="5" key="1">
    <citation type="submission" date="2011-04" db="EMBL/GenBank/DDBJ databases">
        <title>The complete genome of Treponema brennaborense DSM 12168.</title>
        <authorList>
            <person name="Lucas S."/>
            <person name="Han J."/>
            <person name="Lapidus A."/>
            <person name="Bruce D."/>
            <person name="Goodwin L."/>
            <person name="Pitluck S."/>
            <person name="Peters L."/>
            <person name="Kyrpides N."/>
            <person name="Mavromatis K."/>
            <person name="Ivanova N."/>
            <person name="Mikhailova N."/>
            <person name="Pagani I."/>
            <person name="Teshima H."/>
            <person name="Detter J.C."/>
            <person name="Tapia R."/>
            <person name="Han C."/>
            <person name="Land M."/>
            <person name="Hauser L."/>
            <person name="Markowitz V."/>
            <person name="Cheng J.-F."/>
            <person name="Hugenholtz P."/>
            <person name="Woyke T."/>
            <person name="Wu D."/>
            <person name="Gronow S."/>
            <person name="Wellnitz S."/>
            <person name="Brambilla E."/>
            <person name="Klenk H.-P."/>
            <person name="Eisen J.A."/>
        </authorList>
    </citation>
    <scope>NUCLEOTIDE SEQUENCE [LARGE SCALE GENOMIC DNA]</scope>
    <source>
        <strain evidence="5">DSM 12168 / CIP 105900 / DD5/3</strain>
    </source>
</reference>
<dbReference type="STRING" id="906968.Trebr_2000"/>
<dbReference type="EC" id="3.6.3.28" evidence="4"/>
<dbReference type="GO" id="GO:0016887">
    <property type="term" value="F:ATP hydrolysis activity"/>
    <property type="evidence" value="ECO:0007669"/>
    <property type="project" value="InterPro"/>
</dbReference>
<dbReference type="AlphaFoldDB" id="F4LJN5"/>
<dbReference type="HOGENOM" id="CLU_000604_1_22_12"/>
<dbReference type="KEGG" id="tbe:Trebr_2000"/>
<keyword evidence="1" id="KW-0547">Nucleotide-binding</keyword>
<protein>
    <submittedName>
        <fullName evidence="4">Phosphonate-transporting ATPase</fullName>
        <ecNumber evidence="4">3.6.3.28</ecNumber>
    </submittedName>
</protein>
<dbReference type="InterPro" id="IPR027417">
    <property type="entry name" value="P-loop_NTPase"/>
</dbReference>
<accession>F4LJN5</accession>
<feature type="domain" description="ABC transporter" evidence="3">
    <location>
        <begin position="2"/>
        <end position="222"/>
    </location>
</feature>
<evidence type="ECO:0000313" key="5">
    <source>
        <dbReference type="Proteomes" id="UP000006546"/>
    </source>
</evidence>
<evidence type="ECO:0000256" key="2">
    <source>
        <dbReference type="ARBA" id="ARBA00022840"/>
    </source>
</evidence>
<gene>
    <name evidence="4" type="ordered locus">Trebr_2000</name>
</gene>
<organism evidence="4 5">
    <name type="scientific">Treponema brennaborense (strain DSM 12168 / CIP 105900 / DD5/3)</name>
    <dbReference type="NCBI Taxonomy" id="906968"/>
    <lineage>
        <taxon>Bacteria</taxon>
        <taxon>Pseudomonadati</taxon>
        <taxon>Spirochaetota</taxon>
        <taxon>Spirochaetia</taxon>
        <taxon>Spirochaetales</taxon>
        <taxon>Treponemataceae</taxon>
        <taxon>Treponema</taxon>
    </lineage>
</organism>
<keyword evidence="5" id="KW-1185">Reference proteome</keyword>
<sequence length="222" mass="25136">MLKVNNICKSYSIGKTFINANKDINLTVQDGKLIWIYGNSGSGKTTLLNLLVGLDKEDKGEVIWDGDSLTKKTGNQKADFRLSNCGLIFQFFEMIKTQNVYSNISIPLQLQKKDTKTIKNIIYPFLEQFQIAELKNKKPNQLSGGEKQRTAIIRALVTNPKYIIADEITASLDVEMSKFVYQVIRAYIKKNNGIGVFVSHDPIIENYVDSVYKMQNGILEKL</sequence>
<dbReference type="SUPFAM" id="SSF52540">
    <property type="entry name" value="P-loop containing nucleoside triphosphate hydrolases"/>
    <property type="match status" value="1"/>
</dbReference>
<keyword evidence="4" id="KW-0378">Hydrolase</keyword>
<dbReference type="EMBL" id="CP002696">
    <property type="protein sequence ID" value="AEE17415.1"/>
    <property type="molecule type" value="Genomic_DNA"/>
</dbReference>
<dbReference type="GO" id="GO:0005886">
    <property type="term" value="C:plasma membrane"/>
    <property type="evidence" value="ECO:0007669"/>
    <property type="project" value="TreeGrafter"/>
</dbReference>
<dbReference type="PANTHER" id="PTHR24220">
    <property type="entry name" value="IMPORT ATP-BINDING PROTEIN"/>
    <property type="match status" value="1"/>
</dbReference>
<dbReference type="Gene3D" id="3.40.50.300">
    <property type="entry name" value="P-loop containing nucleotide triphosphate hydrolases"/>
    <property type="match status" value="1"/>
</dbReference>